<dbReference type="SUPFAM" id="SSF48498">
    <property type="entry name" value="Tetracyclin repressor-like, C-terminal domain"/>
    <property type="match status" value="1"/>
</dbReference>
<dbReference type="PRINTS" id="PR00455">
    <property type="entry name" value="HTHTETR"/>
</dbReference>
<feature type="domain" description="HTH tetR-type" evidence="5">
    <location>
        <begin position="17"/>
        <end position="77"/>
    </location>
</feature>
<dbReference type="PROSITE" id="PS50977">
    <property type="entry name" value="HTH_TETR_2"/>
    <property type="match status" value="1"/>
</dbReference>
<dbReference type="InterPro" id="IPR009057">
    <property type="entry name" value="Homeodomain-like_sf"/>
</dbReference>
<feature type="DNA-binding region" description="H-T-H motif" evidence="4">
    <location>
        <begin position="40"/>
        <end position="59"/>
    </location>
</feature>
<dbReference type="InterPro" id="IPR054156">
    <property type="entry name" value="YxaF_TetR_C"/>
</dbReference>
<evidence type="ECO:0000256" key="1">
    <source>
        <dbReference type="ARBA" id="ARBA00023015"/>
    </source>
</evidence>
<evidence type="ECO:0000259" key="5">
    <source>
        <dbReference type="PROSITE" id="PS50977"/>
    </source>
</evidence>
<evidence type="ECO:0000256" key="4">
    <source>
        <dbReference type="PROSITE-ProRule" id="PRU00335"/>
    </source>
</evidence>
<dbReference type="KEGG" id="plad:PPGU16_80630"/>
<keyword evidence="6" id="KW-0614">Plasmid</keyword>
<dbReference type="InterPro" id="IPR001647">
    <property type="entry name" value="HTH_TetR"/>
</dbReference>
<protein>
    <submittedName>
        <fullName evidence="6">Transcriptional regulator</fullName>
    </submittedName>
</protein>
<proteinExistence type="predicted"/>
<gene>
    <name evidence="6" type="ORF">PPGU16_80630</name>
</gene>
<sequence length="212" mass="22641">MKKTSASAQKTYTSRGAVTRQRIVDATTSLTYAKGVETTSLDDVCATAGVSKSQLYHYFADKDALVREVVSAQVARVMAAQGTALTQLDSLAALRRWCDCILALNREAGINGGCPIGSLANELANQSEQARALLVAGFNTWEDRLAAGFATMQANGELESTAVPRELAIGVLCAVQGGLLLAKTSRSQKPLEIALNMAFDHVANYKAVRRRC</sequence>
<keyword evidence="3" id="KW-0804">Transcription</keyword>
<evidence type="ECO:0000256" key="3">
    <source>
        <dbReference type="ARBA" id="ARBA00023163"/>
    </source>
</evidence>
<name>A0A7I8C1M7_9BURK</name>
<geneLocation type="plasmid" evidence="6 7">
    <name>PPGU16_p2</name>
</geneLocation>
<dbReference type="GO" id="GO:0003677">
    <property type="term" value="F:DNA binding"/>
    <property type="evidence" value="ECO:0007669"/>
    <property type="project" value="UniProtKB-UniRule"/>
</dbReference>
<reference evidence="6 7" key="1">
    <citation type="journal article" date="2020" name="Genes (Basel)">
        <title>Genomic Comparison of Insect Gut Symbionts from Divergent Burkholderia Subclades.</title>
        <authorList>
            <person name="Takeshita K."/>
            <person name="Kikuchi Y."/>
        </authorList>
    </citation>
    <scope>NUCLEOTIDE SEQUENCE [LARGE SCALE GENOMIC DNA]</scope>
    <source>
        <strain evidence="6 7">PGU16</strain>
        <plasmid evidence="6 7">PPGU16_p2</plasmid>
    </source>
</reference>
<keyword evidence="1" id="KW-0805">Transcription regulation</keyword>
<organism evidence="6 7">
    <name type="scientific">Paraburkholderia largidicola</name>
    <dbReference type="NCBI Taxonomy" id="3014751"/>
    <lineage>
        <taxon>Bacteria</taxon>
        <taxon>Pseudomonadati</taxon>
        <taxon>Pseudomonadota</taxon>
        <taxon>Betaproteobacteria</taxon>
        <taxon>Burkholderiales</taxon>
        <taxon>Burkholderiaceae</taxon>
        <taxon>Paraburkholderia</taxon>
    </lineage>
</organism>
<dbReference type="AlphaFoldDB" id="A0A7I8C1M7"/>
<dbReference type="Proteomes" id="UP000510888">
    <property type="component" value="Plasmid PPGU16_p2"/>
</dbReference>
<evidence type="ECO:0000313" key="7">
    <source>
        <dbReference type="Proteomes" id="UP000510888"/>
    </source>
</evidence>
<keyword evidence="7" id="KW-1185">Reference proteome</keyword>
<dbReference type="Gene3D" id="1.10.357.10">
    <property type="entry name" value="Tetracycline Repressor, domain 2"/>
    <property type="match status" value="1"/>
</dbReference>
<dbReference type="SUPFAM" id="SSF46689">
    <property type="entry name" value="Homeodomain-like"/>
    <property type="match status" value="1"/>
</dbReference>
<keyword evidence="2 4" id="KW-0238">DNA-binding</keyword>
<dbReference type="RefSeq" id="WP_180727686.1">
    <property type="nucleotide sequence ID" value="NZ_AP023177.1"/>
</dbReference>
<dbReference type="PANTHER" id="PTHR47506">
    <property type="entry name" value="TRANSCRIPTIONAL REGULATORY PROTEIN"/>
    <property type="match status" value="1"/>
</dbReference>
<dbReference type="Pfam" id="PF00440">
    <property type="entry name" value="TetR_N"/>
    <property type="match status" value="1"/>
</dbReference>
<accession>A0A7I8C1M7</accession>
<evidence type="ECO:0000313" key="6">
    <source>
        <dbReference type="EMBL" id="BCF94996.1"/>
    </source>
</evidence>
<dbReference type="InterPro" id="IPR036271">
    <property type="entry name" value="Tet_transcr_reg_TetR-rel_C_sf"/>
</dbReference>
<dbReference type="Pfam" id="PF21993">
    <property type="entry name" value="TetR_C_13_2"/>
    <property type="match status" value="1"/>
</dbReference>
<dbReference type="EMBL" id="AP023177">
    <property type="protein sequence ID" value="BCF94996.1"/>
    <property type="molecule type" value="Genomic_DNA"/>
</dbReference>
<evidence type="ECO:0000256" key="2">
    <source>
        <dbReference type="ARBA" id="ARBA00023125"/>
    </source>
</evidence>
<dbReference type="PANTHER" id="PTHR47506:SF6">
    <property type="entry name" value="HTH-TYPE TRANSCRIPTIONAL REPRESSOR NEMR"/>
    <property type="match status" value="1"/>
</dbReference>